<dbReference type="RefSeq" id="WP_090442525.1">
    <property type="nucleotide sequence ID" value="NZ_FOWX01000034.1"/>
</dbReference>
<dbReference type="GO" id="GO:0016779">
    <property type="term" value="F:nucleotidyltransferase activity"/>
    <property type="evidence" value="ECO:0007669"/>
    <property type="project" value="UniProtKB-KW"/>
</dbReference>
<feature type="domain" description="MobA-like NTP transferase" evidence="2">
    <location>
        <begin position="8"/>
        <end position="166"/>
    </location>
</feature>
<dbReference type="PANTHER" id="PTHR43777">
    <property type="entry name" value="MOLYBDENUM COFACTOR CYTIDYLYLTRANSFERASE"/>
    <property type="match status" value="1"/>
</dbReference>
<dbReference type="PANTHER" id="PTHR43777:SF1">
    <property type="entry name" value="MOLYBDENUM COFACTOR CYTIDYLYLTRANSFERASE"/>
    <property type="match status" value="1"/>
</dbReference>
<protein>
    <submittedName>
        <fullName evidence="3">Molybdenum cofactor cytidylyltransferase</fullName>
    </submittedName>
</protein>
<accession>A0A1I5VY48</accession>
<organism evidence="3 4">
    <name type="scientific">Pseudomonas borbori</name>
    <dbReference type="NCBI Taxonomy" id="289003"/>
    <lineage>
        <taxon>Bacteria</taxon>
        <taxon>Pseudomonadati</taxon>
        <taxon>Pseudomonadota</taxon>
        <taxon>Gammaproteobacteria</taxon>
        <taxon>Pseudomonadales</taxon>
        <taxon>Pseudomonadaceae</taxon>
        <taxon>Pseudomonas</taxon>
    </lineage>
</organism>
<keyword evidence="3" id="KW-0808">Transferase</keyword>
<evidence type="ECO:0000313" key="3">
    <source>
        <dbReference type="EMBL" id="SFQ12454.1"/>
    </source>
</evidence>
<keyword evidence="1" id="KW-0460">Magnesium</keyword>
<dbReference type="Pfam" id="PF12804">
    <property type="entry name" value="NTP_transf_3"/>
    <property type="match status" value="1"/>
</dbReference>
<reference evidence="4" key="1">
    <citation type="submission" date="2016-10" db="EMBL/GenBank/DDBJ databases">
        <authorList>
            <person name="Varghese N."/>
            <person name="Submissions S."/>
        </authorList>
    </citation>
    <scope>NUCLEOTIDE SEQUENCE [LARGE SCALE GENOMIC DNA]</scope>
    <source>
        <strain evidence="4">DSM 17834</strain>
    </source>
</reference>
<proteinExistence type="predicted"/>
<dbReference type="AlphaFoldDB" id="A0A1I5VY48"/>
<sequence length="198" mass="21286">MPCDQVIALVLAAGSSRRFGGDKRMARLADGRGVLESTLVAVAAVFARVYVVLRAEDSPAALGVPPGVGVIRATHATRGMGASLAQAVAELADSEAKALAVFLGDMPWIGATTQRYLCTRVNRSIIVRPHYRRCSGHPVLFGRDFWPALRKLDGDSGARELLREQHASCVSVDVEDPGIHQDIDTPDDLRLTASRVIF</sequence>
<dbReference type="InterPro" id="IPR025877">
    <property type="entry name" value="MobA-like_NTP_Trfase"/>
</dbReference>
<dbReference type="OrthoDB" id="5298023at2"/>
<gene>
    <name evidence="3" type="ORF">SAMN05216190_13421</name>
</gene>
<dbReference type="InterPro" id="IPR029044">
    <property type="entry name" value="Nucleotide-diphossugar_trans"/>
</dbReference>
<evidence type="ECO:0000313" key="4">
    <source>
        <dbReference type="Proteomes" id="UP000198784"/>
    </source>
</evidence>
<keyword evidence="3" id="KW-0548">Nucleotidyltransferase</keyword>
<dbReference type="EMBL" id="FOWX01000034">
    <property type="protein sequence ID" value="SFQ12454.1"/>
    <property type="molecule type" value="Genomic_DNA"/>
</dbReference>
<dbReference type="Proteomes" id="UP000198784">
    <property type="component" value="Unassembled WGS sequence"/>
</dbReference>
<name>A0A1I5VY48_9PSED</name>
<dbReference type="CDD" id="cd04182">
    <property type="entry name" value="GT_2_like_f"/>
    <property type="match status" value="1"/>
</dbReference>
<dbReference type="SUPFAM" id="SSF53448">
    <property type="entry name" value="Nucleotide-diphospho-sugar transferases"/>
    <property type="match status" value="1"/>
</dbReference>
<evidence type="ECO:0000259" key="2">
    <source>
        <dbReference type="Pfam" id="PF12804"/>
    </source>
</evidence>
<dbReference type="STRING" id="289003.SAMN05216190_13421"/>
<dbReference type="Gene3D" id="3.90.550.10">
    <property type="entry name" value="Spore Coat Polysaccharide Biosynthesis Protein SpsA, Chain A"/>
    <property type="match status" value="1"/>
</dbReference>
<keyword evidence="4" id="KW-1185">Reference proteome</keyword>
<evidence type="ECO:0000256" key="1">
    <source>
        <dbReference type="ARBA" id="ARBA00022842"/>
    </source>
</evidence>